<keyword evidence="1" id="KW-1133">Transmembrane helix</keyword>
<dbReference type="AlphaFoldDB" id="A0A926D3U2"/>
<dbReference type="EMBL" id="JACRSR010000003">
    <property type="protein sequence ID" value="MBC8531880.1"/>
    <property type="molecule type" value="Genomic_DNA"/>
</dbReference>
<dbReference type="RefSeq" id="WP_249316642.1">
    <property type="nucleotide sequence ID" value="NZ_JACRSR010000003.1"/>
</dbReference>
<gene>
    <name evidence="2" type="ORF">H8696_08475</name>
</gene>
<keyword evidence="3" id="KW-1185">Reference proteome</keyword>
<sequence length="197" mass="22429">MKDKLYNVYFPIWLLIIFPAAWLIALPVNFALDSAVLWIAMAALHLTDKGKLYRRTILWIWLFGFLADLLGGALLLWASTGTSAWWYENIALPISLNPFSSICGFIFVLLVTIFSGALIYVFNYFITFRRAAPSPRVRRILSLVLAIVTAPYLFFVPTKALYNNNVSAYQYDQVCEKEFSLDEITQLLSSHALKEDG</sequence>
<name>A0A926D3U2_9FIRM</name>
<accession>A0A926D3U2</accession>
<feature type="transmembrane region" description="Helical" evidence="1">
    <location>
        <begin position="99"/>
        <end position="125"/>
    </location>
</feature>
<evidence type="ECO:0000313" key="2">
    <source>
        <dbReference type="EMBL" id="MBC8531880.1"/>
    </source>
</evidence>
<protein>
    <submittedName>
        <fullName evidence="2">Uncharacterized protein</fullName>
    </submittedName>
</protein>
<comment type="caution">
    <text evidence="2">The sequence shown here is derived from an EMBL/GenBank/DDBJ whole genome shotgun (WGS) entry which is preliminary data.</text>
</comment>
<feature type="transmembrane region" description="Helical" evidence="1">
    <location>
        <begin position="137"/>
        <end position="155"/>
    </location>
</feature>
<evidence type="ECO:0000313" key="3">
    <source>
        <dbReference type="Proteomes" id="UP000623172"/>
    </source>
</evidence>
<proteinExistence type="predicted"/>
<organism evidence="2 3">
    <name type="scientific">Gehongia tenuis</name>
    <dbReference type="NCBI Taxonomy" id="2763655"/>
    <lineage>
        <taxon>Bacteria</taxon>
        <taxon>Bacillati</taxon>
        <taxon>Bacillota</taxon>
        <taxon>Clostridia</taxon>
        <taxon>Christensenellales</taxon>
        <taxon>Christensenellaceae</taxon>
        <taxon>Gehongia</taxon>
    </lineage>
</organism>
<evidence type="ECO:0000256" key="1">
    <source>
        <dbReference type="SAM" id="Phobius"/>
    </source>
</evidence>
<dbReference type="Proteomes" id="UP000623172">
    <property type="component" value="Unassembled WGS sequence"/>
</dbReference>
<feature type="transmembrane region" description="Helical" evidence="1">
    <location>
        <begin position="56"/>
        <end position="79"/>
    </location>
</feature>
<reference evidence="2" key="1">
    <citation type="submission" date="2020-08" db="EMBL/GenBank/DDBJ databases">
        <title>Genome public.</title>
        <authorList>
            <person name="Liu C."/>
            <person name="Sun Q."/>
        </authorList>
    </citation>
    <scope>NUCLEOTIDE SEQUENCE</scope>
    <source>
        <strain evidence="2">NSJ-53</strain>
    </source>
</reference>
<feature type="transmembrane region" description="Helical" evidence="1">
    <location>
        <begin position="12"/>
        <end position="44"/>
    </location>
</feature>
<keyword evidence="1" id="KW-0472">Membrane</keyword>
<keyword evidence="1" id="KW-0812">Transmembrane</keyword>